<dbReference type="AlphaFoldDB" id="A0A8C0DLM0"/>
<organism evidence="1">
    <name type="scientific">Balaenoptera musculus</name>
    <name type="common">Blue whale</name>
    <dbReference type="NCBI Taxonomy" id="9771"/>
    <lineage>
        <taxon>Eukaryota</taxon>
        <taxon>Metazoa</taxon>
        <taxon>Chordata</taxon>
        <taxon>Craniata</taxon>
        <taxon>Vertebrata</taxon>
        <taxon>Euteleostomi</taxon>
        <taxon>Mammalia</taxon>
        <taxon>Eutheria</taxon>
        <taxon>Laurasiatheria</taxon>
        <taxon>Artiodactyla</taxon>
        <taxon>Whippomorpha</taxon>
        <taxon>Cetacea</taxon>
        <taxon>Mysticeti</taxon>
        <taxon>Balaenopteridae</taxon>
        <taxon>Balaenoptera</taxon>
    </lineage>
</organism>
<accession>A0A8C0DLM0</accession>
<protein>
    <submittedName>
        <fullName evidence="1">Uncharacterized protein</fullName>
    </submittedName>
</protein>
<reference evidence="1" key="1">
    <citation type="submission" date="2023-09" db="UniProtKB">
        <authorList>
            <consortium name="Ensembl"/>
        </authorList>
    </citation>
    <scope>IDENTIFICATION</scope>
</reference>
<sequence length="141" mass="15352">MTEGQRCWVQLRGLPGEKSSSTDCPPSCLSPSLPLKPGPCRLPHLHLPLLCHGVSTPIFTSLLLLLSCPSLKTQACQQLLWPLPSPLVAFRAKGMIHVMDFSTSQGGGIEHSSDQCFWNLYTRATNPCNTTSSPPMRPSLL</sequence>
<dbReference type="GeneTree" id="ENSGT00990000205314"/>
<name>A0A8C0DLM0_BALMU</name>
<proteinExistence type="predicted"/>
<dbReference type="Ensembl" id="ENSBMST00010025192.1">
    <property type="protein sequence ID" value="ENSBMSP00010022875.1"/>
    <property type="gene ID" value="ENSBMSG00010016622.1"/>
</dbReference>
<evidence type="ECO:0000313" key="1">
    <source>
        <dbReference type="Ensembl" id="ENSBMSP00010022875.1"/>
    </source>
</evidence>